<dbReference type="AlphaFoldDB" id="A0A1L6MX56"/>
<dbReference type="NCBIfam" id="TIGR00089">
    <property type="entry name" value="MiaB/RimO family radical SAM methylthiotransferase"/>
    <property type="match status" value="1"/>
</dbReference>
<keyword evidence="6" id="KW-0949">S-adenosyl-L-methionine</keyword>
<dbReference type="Pfam" id="PF00919">
    <property type="entry name" value="UPF0004"/>
    <property type="match status" value="1"/>
</dbReference>
<dbReference type="PROSITE" id="PS51449">
    <property type="entry name" value="MTTASE_N"/>
    <property type="match status" value="1"/>
</dbReference>
<evidence type="ECO:0000313" key="16">
    <source>
        <dbReference type="EMBL" id="APS00102.1"/>
    </source>
</evidence>
<comment type="cofactor">
    <cofactor evidence="1">
        <name>[4Fe-4S] cluster</name>
        <dbReference type="ChEBI" id="CHEBI:49883"/>
    </cofactor>
</comment>
<dbReference type="STRING" id="1882918.BCY86_04965"/>
<keyword evidence="17" id="KW-1185">Reference proteome</keyword>
<dbReference type="SFLD" id="SFLDG01082">
    <property type="entry name" value="B12-binding_domain_containing"/>
    <property type="match status" value="1"/>
</dbReference>
<dbReference type="PANTHER" id="PTHR43020">
    <property type="entry name" value="CDK5 REGULATORY SUBUNIT-ASSOCIATED PROTEIN 1"/>
    <property type="match status" value="1"/>
</dbReference>
<dbReference type="SUPFAM" id="SSF102114">
    <property type="entry name" value="Radical SAM enzymes"/>
    <property type="match status" value="1"/>
</dbReference>
<keyword evidence="5 16" id="KW-0808">Transferase</keyword>
<dbReference type="RefSeq" id="WP_075276768.1">
    <property type="nucleotide sequence ID" value="NZ_CP016908.1"/>
</dbReference>
<dbReference type="InterPro" id="IPR005839">
    <property type="entry name" value="Methylthiotransferase"/>
</dbReference>
<evidence type="ECO:0000256" key="9">
    <source>
        <dbReference type="ARBA" id="ARBA00023014"/>
    </source>
</evidence>
<organism evidence="16 17">
    <name type="scientific">Pajaroellobacter abortibovis</name>
    <dbReference type="NCBI Taxonomy" id="1882918"/>
    <lineage>
        <taxon>Bacteria</taxon>
        <taxon>Pseudomonadati</taxon>
        <taxon>Myxococcota</taxon>
        <taxon>Polyangia</taxon>
        <taxon>Polyangiales</taxon>
        <taxon>Polyangiaceae</taxon>
    </lineage>
</organism>
<dbReference type="FunFam" id="3.40.50.12160:FF:000003">
    <property type="entry name" value="CDK5 regulatory subunit-associated protein 1"/>
    <property type="match status" value="1"/>
</dbReference>
<dbReference type="Pfam" id="PF04055">
    <property type="entry name" value="Radical_SAM"/>
    <property type="match status" value="1"/>
</dbReference>
<reference evidence="16 17" key="1">
    <citation type="submission" date="2016-08" db="EMBL/GenBank/DDBJ databases">
        <title>Identification and validation of antigenic proteins from Pajaroellobacter abortibovis using de-novo genome sequence assembly and reverse vaccinology.</title>
        <authorList>
            <person name="Welly B.T."/>
            <person name="Miller M.R."/>
            <person name="Stott J.L."/>
            <person name="Blanchard M.T."/>
            <person name="Islas-Trejo A.D."/>
            <person name="O'Rourke S.M."/>
            <person name="Young A.E."/>
            <person name="Medrano J.F."/>
            <person name="Van Eenennaam A.L."/>
        </authorList>
    </citation>
    <scope>NUCLEOTIDE SEQUENCE [LARGE SCALE GENOMIC DNA]</scope>
    <source>
        <strain evidence="16 17">BTF92-0548A/99-0131</strain>
    </source>
</reference>
<keyword evidence="4" id="KW-0963">Cytoplasm</keyword>
<dbReference type="CDD" id="cd01335">
    <property type="entry name" value="Radical_SAM"/>
    <property type="match status" value="1"/>
</dbReference>
<evidence type="ECO:0000256" key="4">
    <source>
        <dbReference type="ARBA" id="ARBA00022490"/>
    </source>
</evidence>
<keyword evidence="9" id="KW-0411">Iron-sulfur</keyword>
<dbReference type="SFLD" id="SFLDS00029">
    <property type="entry name" value="Radical_SAM"/>
    <property type="match status" value="1"/>
</dbReference>
<dbReference type="InterPro" id="IPR020612">
    <property type="entry name" value="Methylthiotransferase_CS"/>
</dbReference>
<dbReference type="InterPro" id="IPR006638">
    <property type="entry name" value="Elp3/MiaA/NifB-like_rSAM"/>
</dbReference>
<dbReference type="Gene3D" id="3.40.50.12160">
    <property type="entry name" value="Methylthiotransferase, N-terminal domain"/>
    <property type="match status" value="1"/>
</dbReference>
<dbReference type="NCBIfam" id="TIGR01574">
    <property type="entry name" value="miaB-methiolase"/>
    <property type="match status" value="1"/>
</dbReference>
<evidence type="ECO:0000256" key="7">
    <source>
        <dbReference type="ARBA" id="ARBA00022723"/>
    </source>
</evidence>
<dbReference type="SMART" id="SM00729">
    <property type="entry name" value="Elp3"/>
    <property type="match status" value="1"/>
</dbReference>
<dbReference type="EMBL" id="CP016908">
    <property type="protein sequence ID" value="APS00102.1"/>
    <property type="molecule type" value="Genomic_DNA"/>
</dbReference>
<dbReference type="FunFam" id="3.80.30.20:FF:000001">
    <property type="entry name" value="tRNA-2-methylthio-N(6)-dimethylallyladenosine synthase 2"/>
    <property type="match status" value="1"/>
</dbReference>
<evidence type="ECO:0000259" key="15">
    <source>
        <dbReference type="PROSITE" id="PS51918"/>
    </source>
</evidence>
<evidence type="ECO:0000256" key="13">
    <source>
        <dbReference type="ARBA" id="ARBA00081141"/>
    </source>
</evidence>
<dbReference type="InterPro" id="IPR038135">
    <property type="entry name" value="Methylthiotransferase_N_sf"/>
</dbReference>
<comment type="function">
    <text evidence="2">Catalyzes the methylthiolation of N6-(dimethylallyl)adenosine (i(6)A), leading to the formation of 2-methylthio-N6-(dimethylallyl)adenosine (ms(2)i(6)A) at position 37 in tRNAs that read codons beginning with uridine.</text>
</comment>
<keyword evidence="8" id="KW-0408">Iron</keyword>
<dbReference type="InterPro" id="IPR006463">
    <property type="entry name" value="MiaB_methiolase"/>
</dbReference>
<dbReference type="SFLD" id="SFLDG01061">
    <property type="entry name" value="methylthiotransferase"/>
    <property type="match status" value="1"/>
</dbReference>
<dbReference type="PANTHER" id="PTHR43020:SF2">
    <property type="entry name" value="MITOCHONDRIAL TRNA METHYLTHIOTRANSFERASE CDK5RAP1"/>
    <property type="match status" value="1"/>
</dbReference>
<dbReference type="PROSITE" id="PS51918">
    <property type="entry name" value="RADICAL_SAM"/>
    <property type="match status" value="1"/>
</dbReference>
<dbReference type="Gene3D" id="3.80.30.20">
    <property type="entry name" value="tm_1862 like domain"/>
    <property type="match status" value="1"/>
</dbReference>
<evidence type="ECO:0000256" key="10">
    <source>
        <dbReference type="ARBA" id="ARBA00033765"/>
    </source>
</evidence>
<dbReference type="InterPro" id="IPR023404">
    <property type="entry name" value="rSAM_horseshoe"/>
</dbReference>
<dbReference type="EC" id="2.8.4.3" evidence="10"/>
<sequence>MLNTKQERIELNSGHYIIHTLGCQMNVYDSDRMEEILQSHRWSQAQTDEEADLIIFNTCSVREKAEQKLRSAVGKLAALKKKNPELLIAVTGCMAQSEGERLLQQLRHVDLLIGPDNIAELPSLLLAQQGGAPPIARTVLGDKQNLPFLTTIPQKGMAPVSAFVTTMKGCNERCSFCIVPYTRGSERYRPAREILEEIHRWMEAGAKEIVLLGQTVNSYRDPSLPPPLSSDPDESQFPALLRLIAKEAPELVRLRYTSPHPRHVTPSLIQAHAELEVLAHHVHLPVQSGSNAVLRRMIRRYHREELIERAKALKNARSGMTLSTDIIVGFPGETEEDFGQTLSLVKEVEFTTLFGFKFSPRRLTPALRLKGEVPESIKSERLTRLLELIEEQGQHHLNSLVGSTTQVLIEGLSPTSAPPRNRSLDLQKREGERMTDLLFYGRSHRNELVHIPFPIHRDPIGHLVPVSITHAYKHALRGTLLPGALDLLPSSSVRNHSPTLF</sequence>
<evidence type="ECO:0000256" key="6">
    <source>
        <dbReference type="ARBA" id="ARBA00022691"/>
    </source>
</evidence>
<dbReference type="SFLD" id="SFLDF00273">
    <property type="entry name" value="(dimethylallyl)adenosine_tRNA"/>
    <property type="match status" value="1"/>
</dbReference>
<evidence type="ECO:0000256" key="12">
    <source>
        <dbReference type="ARBA" id="ARBA00080698"/>
    </source>
</evidence>
<evidence type="ECO:0000256" key="3">
    <source>
        <dbReference type="ARBA" id="ARBA00022485"/>
    </source>
</evidence>
<feature type="domain" description="Radical SAM core" evidence="15">
    <location>
        <begin position="156"/>
        <end position="395"/>
    </location>
</feature>
<dbReference type="InterPro" id="IPR013848">
    <property type="entry name" value="Methylthiotransferase_N"/>
</dbReference>
<keyword evidence="7" id="KW-0479">Metal-binding</keyword>
<evidence type="ECO:0000313" key="17">
    <source>
        <dbReference type="Proteomes" id="UP000185544"/>
    </source>
</evidence>
<feature type="domain" description="MTTase N-terminal" evidence="14">
    <location>
        <begin position="14"/>
        <end position="130"/>
    </location>
</feature>
<evidence type="ECO:0000256" key="11">
    <source>
        <dbReference type="ARBA" id="ARBA00068570"/>
    </source>
</evidence>
<evidence type="ECO:0000256" key="8">
    <source>
        <dbReference type="ARBA" id="ARBA00023004"/>
    </source>
</evidence>
<protein>
    <recommendedName>
        <fullName evidence="11">tRNA-2-methylthio-N(6)-dimethylallyladenosine synthase</fullName>
        <ecNumber evidence="10">2.8.4.3</ecNumber>
    </recommendedName>
    <alternativeName>
        <fullName evidence="13">(Dimethylallyl)adenosine tRNA methylthiotransferase MiaB</fullName>
    </alternativeName>
    <alternativeName>
        <fullName evidence="12">tRNA-i(6)A37 methylthiotransferase</fullName>
    </alternativeName>
</protein>
<evidence type="ECO:0000256" key="1">
    <source>
        <dbReference type="ARBA" id="ARBA00001966"/>
    </source>
</evidence>
<dbReference type="OrthoDB" id="9805215at2"/>
<keyword evidence="3" id="KW-0004">4Fe-4S</keyword>
<dbReference type="KEGG" id="pabo:BCY86_04965"/>
<evidence type="ECO:0000256" key="5">
    <source>
        <dbReference type="ARBA" id="ARBA00022679"/>
    </source>
</evidence>
<dbReference type="Proteomes" id="UP000185544">
    <property type="component" value="Chromosome"/>
</dbReference>
<accession>A0A1L6MX56</accession>
<dbReference type="GO" id="GO:0046872">
    <property type="term" value="F:metal ion binding"/>
    <property type="evidence" value="ECO:0007669"/>
    <property type="project" value="UniProtKB-KW"/>
</dbReference>
<dbReference type="GO" id="GO:0051539">
    <property type="term" value="F:4 iron, 4 sulfur cluster binding"/>
    <property type="evidence" value="ECO:0007669"/>
    <property type="project" value="UniProtKB-KW"/>
</dbReference>
<evidence type="ECO:0000256" key="2">
    <source>
        <dbReference type="ARBA" id="ARBA00003234"/>
    </source>
</evidence>
<evidence type="ECO:0000259" key="14">
    <source>
        <dbReference type="PROSITE" id="PS51449"/>
    </source>
</evidence>
<gene>
    <name evidence="16" type="ORF">BCY86_04965</name>
</gene>
<name>A0A1L6MX56_9BACT</name>
<dbReference type="PROSITE" id="PS01278">
    <property type="entry name" value="MTTASE_RADICAL"/>
    <property type="match status" value="1"/>
</dbReference>
<dbReference type="GO" id="GO:0005829">
    <property type="term" value="C:cytosol"/>
    <property type="evidence" value="ECO:0007669"/>
    <property type="project" value="TreeGrafter"/>
</dbReference>
<proteinExistence type="predicted"/>
<dbReference type="InterPro" id="IPR007197">
    <property type="entry name" value="rSAM"/>
</dbReference>
<dbReference type="GO" id="GO:0035597">
    <property type="term" value="F:tRNA-2-methylthio-N(6)-dimethylallyladenosine(37) synthase activity"/>
    <property type="evidence" value="ECO:0007669"/>
    <property type="project" value="UniProtKB-EC"/>
</dbReference>
<dbReference type="InterPro" id="IPR058240">
    <property type="entry name" value="rSAM_sf"/>
</dbReference>